<dbReference type="InterPro" id="IPR027417">
    <property type="entry name" value="P-loop_NTPase"/>
</dbReference>
<comment type="caution">
    <text evidence="1">The sequence shown here is derived from an EMBL/GenBank/DDBJ whole genome shotgun (WGS) entry which is preliminary data.</text>
</comment>
<dbReference type="RefSeq" id="WP_044352102.1">
    <property type="nucleotide sequence ID" value="NZ_AZAC01000056.1"/>
</dbReference>
<reference evidence="1 2" key="1">
    <citation type="submission" date="2013-11" db="EMBL/GenBank/DDBJ databases">
        <title>Metagenomic analysis of a methanogenic consortium involved in long chain n-alkane degradation.</title>
        <authorList>
            <person name="Davidova I.A."/>
            <person name="Callaghan A.V."/>
            <person name="Wawrik B."/>
            <person name="Pruitt S."/>
            <person name="Marks C."/>
            <person name="Duncan K.E."/>
            <person name="Suflita J.M."/>
        </authorList>
    </citation>
    <scope>NUCLEOTIDE SEQUENCE [LARGE SCALE GENOMIC DNA]</scope>
    <source>
        <strain evidence="1 2">SPR</strain>
    </source>
</reference>
<dbReference type="InParanoid" id="A0A0D2HLY1"/>
<dbReference type="STRING" id="1429043.X474_24865"/>
<protein>
    <recommendedName>
        <fullName evidence="3">Molybdopterin-guanine dinucleotide biosynthesis protein B (MobB) domain-containing protein</fullName>
    </recommendedName>
</protein>
<organism evidence="1 2">
    <name type="scientific">Dethiosulfatarculus sandiegensis</name>
    <dbReference type="NCBI Taxonomy" id="1429043"/>
    <lineage>
        <taxon>Bacteria</taxon>
        <taxon>Pseudomonadati</taxon>
        <taxon>Thermodesulfobacteriota</taxon>
        <taxon>Desulfarculia</taxon>
        <taxon>Desulfarculales</taxon>
        <taxon>Desulfarculaceae</taxon>
        <taxon>Dethiosulfatarculus</taxon>
    </lineage>
</organism>
<keyword evidence="2" id="KW-1185">Reference proteome</keyword>
<evidence type="ECO:0000313" key="1">
    <source>
        <dbReference type="EMBL" id="KIX11588.1"/>
    </source>
</evidence>
<name>A0A0D2HLY1_9BACT</name>
<proteinExistence type="predicted"/>
<dbReference type="AlphaFoldDB" id="A0A0D2HLY1"/>
<evidence type="ECO:0000313" key="2">
    <source>
        <dbReference type="Proteomes" id="UP000032233"/>
    </source>
</evidence>
<dbReference type="EMBL" id="AZAC01000056">
    <property type="protein sequence ID" value="KIX11588.1"/>
    <property type="molecule type" value="Genomic_DNA"/>
</dbReference>
<sequence>MPYVVCLIGPDCQEKEQILENLPQALGPKGLKTGIIKKKQNLDKAPPDTLELAEKGFVLKAQAKEKTLPQLLEAFFSEHDLVLTTAHDQAKKAKLELVLSGNPGQDPGVRAYISEKPIDSGKPTFSPTDLAGLAEFVAKEVMPEKEPARVRILLSGERIPIKGFVQDIIANAIRAMVASLRSGDKPGRLEVFIDK</sequence>
<dbReference type="Gene3D" id="3.40.50.300">
    <property type="entry name" value="P-loop containing nucleotide triphosphate hydrolases"/>
    <property type="match status" value="1"/>
</dbReference>
<gene>
    <name evidence="1" type="ORF">X474_24865</name>
</gene>
<accession>A0A0D2HLY1</accession>
<dbReference type="Proteomes" id="UP000032233">
    <property type="component" value="Unassembled WGS sequence"/>
</dbReference>
<evidence type="ECO:0008006" key="3">
    <source>
        <dbReference type="Google" id="ProtNLM"/>
    </source>
</evidence>
<dbReference type="OrthoDB" id="9786803at2"/>